<dbReference type="AlphaFoldDB" id="A0A2G2ZQ14"/>
<protein>
    <submittedName>
        <fullName evidence="7">Uncharacterized protein</fullName>
    </submittedName>
</protein>
<name>A0A2G2ZQ14_CAPAN</name>
<evidence type="ECO:0000256" key="3">
    <source>
        <dbReference type="ARBA" id="ARBA00022989"/>
    </source>
</evidence>
<comment type="similarity">
    <text evidence="5">Belongs to the major facilitator superfamily. Phosphate:H(+) symporter (TC 2.A.1.9) family.</text>
</comment>
<dbReference type="Proteomes" id="UP000222542">
    <property type="component" value="Unassembled WGS sequence"/>
</dbReference>
<comment type="subcellular location">
    <subcellularLocation>
        <location evidence="1">Membrane</location>
    </subcellularLocation>
</comment>
<dbReference type="InterPro" id="IPR036259">
    <property type="entry name" value="MFS_trans_sf"/>
</dbReference>
<keyword evidence="3 6" id="KW-1133">Transmembrane helix</keyword>
<sequence>MLSVTKNLYTIINRHGRRVLLWGGVLTCVFQALVAILIGWKFRTTGVTTVFPQTYAILVLLCICIFVAAFAFSWSPLGSWFQVIFIPLKFDLQHKASPYP</sequence>
<dbReference type="GO" id="GO:0022857">
    <property type="term" value="F:transmembrane transporter activity"/>
    <property type="evidence" value="ECO:0007669"/>
    <property type="project" value="InterPro"/>
</dbReference>
<feature type="transmembrane region" description="Helical" evidence="6">
    <location>
        <begin position="20"/>
        <end position="42"/>
    </location>
</feature>
<dbReference type="Gene3D" id="1.20.1250.20">
    <property type="entry name" value="MFS general substrate transporter like domains"/>
    <property type="match status" value="1"/>
</dbReference>
<keyword evidence="4 6" id="KW-0472">Membrane</keyword>
<dbReference type="Pfam" id="PF00083">
    <property type="entry name" value="Sugar_tr"/>
    <property type="match status" value="1"/>
</dbReference>
<reference evidence="7 8" key="2">
    <citation type="journal article" date="2017" name="Genome Biol.">
        <title>New reference genome sequences of hot pepper reveal the massive evolution of plant disease-resistance genes by retroduplication.</title>
        <authorList>
            <person name="Kim S."/>
            <person name="Park J."/>
            <person name="Yeom S.I."/>
            <person name="Kim Y.M."/>
            <person name="Seo E."/>
            <person name="Kim K.T."/>
            <person name="Kim M.S."/>
            <person name="Lee J.M."/>
            <person name="Cheong K."/>
            <person name="Shin H.S."/>
            <person name="Kim S.B."/>
            <person name="Han K."/>
            <person name="Lee J."/>
            <person name="Park M."/>
            <person name="Lee H.A."/>
            <person name="Lee H.Y."/>
            <person name="Lee Y."/>
            <person name="Oh S."/>
            <person name="Lee J.H."/>
            <person name="Choi E."/>
            <person name="Choi E."/>
            <person name="Lee S.E."/>
            <person name="Jeon J."/>
            <person name="Kim H."/>
            <person name="Choi G."/>
            <person name="Song H."/>
            <person name="Lee J."/>
            <person name="Lee S.C."/>
            <person name="Kwon J.K."/>
            <person name="Lee H.Y."/>
            <person name="Koo N."/>
            <person name="Hong Y."/>
            <person name="Kim R.W."/>
            <person name="Kang W.H."/>
            <person name="Huh J.H."/>
            <person name="Kang B.C."/>
            <person name="Yang T.J."/>
            <person name="Lee Y.H."/>
            <person name="Bennetzen J.L."/>
            <person name="Choi D."/>
        </authorList>
    </citation>
    <scope>NUCLEOTIDE SEQUENCE [LARGE SCALE GENOMIC DNA]</scope>
    <source>
        <strain evidence="8">cv. CM334</strain>
    </source>
</reference>
<comment type="caution">
    <text evidence="7">The sequence shown here is derived from an EMBL/GenBank/DDBJ whole genome shotgun (WGS) entry which is preliminary data.</text>
</comment>
<dbReference type="InterPro" id="IPR005828">
    <property type="entry name" value="MFS_sugar_transport-like"/>
</dbReference>
<feature type="transmembrane region" description="Helical" evidence="6">
    <location>
        <begin position="54"/>
        <end position="74"/>
    </location>
</feature>
<keyword evidence="2 6" id="KW-0812">Transmembrane</keyword>
<gene>
    <name evidence="7" type="ORF">T459_12516</name>
</gene>
<dbReference type="EMBL" id="AYRZ02000004">
    <property type="protein sequence ID" value="PHT84073.1"/>
    <property type="molecule type" value="Genomic_DNA"/>
</dbReference>
<dbReference type="Gramene" id="PHT84073">
    <property type="protein sequence ID" value="PHT84073"/>
    <property type="gene ID" value="T459_12516"/>
</dbReference>
<evidence type="ECO:0000256" key="2">
    <source>
        <dbReference type="ARBA" id="ARBA00022692"/>
    </source>
</evidence>
<organism evidence="7 8">
    <name type="scientific">Capsicum annuum</name>
    <name type="common">Capsicum pepper</name>
    <dbReference type="NCBI Taxonomy" id="4072"/>
    <lineage>
        <taxon>Eukaryota</taxon>
        <taxon>Viridiplantae</taxon>
        <taxon>Streptophyta</taxon>
        <taxon>Embryophyta</taxon>
        <taxon>Tracheophyta</taxon>
        <taxon>Spermatophyta</taxon>
        <taxon>Magnoliopsida</taxon>
        <taxon>eudicotyledons</taxon>
        <taxon>Gunneridae</taxon>
        <taxon>Pentapetalae</taxon>
        <taxon>asterids</taxon>
        <taxon>lamiids</taxon>
        <taxon>Solanales</taxon>
        <taxon>Solanaceae</taxon>
        <taxon>Solanoideae</taxon>
        <taxon>Capsiceae</taxon>
        <taxon>Capsicum</taxon>
    </lineage>
</organism>
<evidence type="ECO:0000313" key="8">
    <source>
        <dbReference type="Proteomes" id="UP000222542"/>
    </source>
</evidence>
<dbReference type="STRING" id="4072.A0A2G2ZQ14"/>
<accession>A0A2G2ZQ14</accession>
<dbReference type="GO" id="GO:0016020">
    <property type="term" value="C:membrane"/>
    <property type="evidence" value="ECO:0007669"/>
    <property type="project" value="UniProtKB-SubCell"/>
</dbReference>
<evidence type="ECO:0000313" key="7">
    <source>
        <dbReference type="EMBL" id="PHT84073.1"/>
    </source>
</evidence>
<proteinExistence type="inferred from homology"/>
<evidence type="ECO:0000256" key="5">
    <source>
        <dbReference type="ARBA" id="ARBA00044504"/>
    </source>
</evidence>
<evidence type="ECO:0000256" key="6">
    <source>
        <dbReference type="SAM" id="Phobius"/>
    </source>
</evidence>
<keyword evidence="8" id="KW-1185">Reference proteome</keyword>
<evidence type="ECO:0000256" key="4">
    <source>
        <dbReference type="ARBA" id="ARBA00023136"/>
    </source>
</evidence>
<evidence type="ECO:0000256" key="1">
    <source>
        <dbReference type="ARBA" id="ARBA00004370"/>
    </source>
</evidence>
<reference evidence="7 8" key="1">
    <citation type="journal article" date="2014" name="Nat. Genet.">
        <title>Genome sequence of the hot pepper provides insights into the evolution of pungency in Capsicum species.</title>
        <authorList>
            <person name="Kim S."/>
            <person name="Park M."/>
            <person name="Yeom S.I."/>
            <person name="Kim Y.M."/>
            <person name="Lee J.M."/>
            <person name="Lee H.A."/>
            <person name="Seo E."/>
            <person name="Choi J."/>
            <person name="Cheong K."/>
            <person name="Kim K.T."/>
            <person name="Jung K."/>
            <person name="Lee G.W."/>
            <person name="Oh S.K."/>
            <person name="Bae C."/>
            <person name="Kim S.B."/>
            <person name="Lee H.Y."/>
            <person name="Kim S.Y."/>
            <person name="Kim M.S."/>
            <person name="Kang B.C."/>
            <person name="Jo Y.D."/>
            <person name="Yang H.B."/>
            <person name="Jeong H.J."/>
            <person name="Kang W.H."/>
            <person name="Kwon J.K."/>
            <person name="Shin C."/>
            <person name="Lim J.Y."/>
            <person name="Park J.H."/>
            <person name="Huh J.H."/>
            <person name="Kim J.S."/>
            <person name="Kim B.D."/>
            <person name="Cohen O."/>
            <person name="Paran I."/>
            <person name="Suh M.C."/>
            <person name="Lee S.B."/>
            <person name="Kim Y.K."/>
            <person name="Shin Y."/>
            <person name="Noh S.J."/>
            <person name="Park J."/>
            <person name="Seo Y.S."/>
            <person name="Kwon S.Y."/>
            <person name="Kim H.A."/>
            <person name="Park J.M."/>
            <person name="Kim H.J."/>
            <person name="Choi S.B."/>
            <person name="Bosland P.W."/>
            <person name="Reeves G."/>
            <person name="Jo S.H."/>
            <person name="Lee B.W."/>
            <person name="Cho H.T."/>
            <person name="Choi H.S."/>
            <person name="Lee M.S."/>
            <person name="Yu Y."/>
            <person name="Do Choi Y."/>
            <person name="Park B.S."/>
            <person name="van Deynze A."/>
            <person name="Ashrafi H."/>
            <person name="Hill T."/>
            <person name="Kim W.T."/>
            <person name="Pai H.S."/>
            <person name="Ahn H.K."/>
            <person name="Yeam I."/>
            <person name="Giovannoni J.J."/>
            <person name="Rose J.K."/>
            <person name="Sorensen I."/>
            <person name="Lee S.J."/>
            <person name="Kim R.W."/>
            <person name="Choi I.Y."/>
            <person name="Choi B.S."/>
            <person name="Lim J.S."/>
            <person name="Lee Y.H."/>
            <person name="Choi D."/>
        </authorList>
    </citation>
    <scope>NUCLEOTIDE SEQUENCE [LARGE SCALE GENOMIC DNA]</scope>
    <source>
        <strain evidence="8">cv. CM334</strain>
    </source>
</reference>